<dbReference type="Pfam" id="PF03171">
    <property type="entry name" value="2OG-FeII_Oxy"/>
    <property type="match status" value="1"/>
</dbReference>
<keyword evidence="6" id="KW-1185">Reference proteome</keyword>
<dbReference type="Gene3D" id="2.60.120.330">
    <property type="entry name" value="B-lactam Antibiotic, Isopenicillin N Synthase, Chain"/>
    <property type="match status" value="1"/>
</dbReference>
<evidence type="ECO:0000256" key="3">
    <source>
        <dbReference type="RuleBase" id="RU003682"/>
    </source>
</evidence>
<evidence type="ECO:0000256" key="2">
    <source>
        <dbReference type="ARBA" id="ARBA00023004"/>
    </source>
</evidence>
<evidence type="ECO:0000313" key="5">
    <source>
        <dbReference type="EMBL" id="KAJ9559950.1"/>
    </source>
</evidence>
<gene>
    <name evidence="5" type="ORF">OSB04_005110</name>
</gene>
<proteinExistence type="inferred from homology"/>
<dbReference type="Pfam" id="PF14226">
    <property type="entry name" value="DIOX_N"/>
    <property type="match status" value="1"/>
</dbReference>
<dbReference type="PROSITE" id="PS51471">
    <property type="entry name" value="FE2OG_OXY"/>
    <property type="match status" value="1"/>
</dbReference>
<dbReference type="InterPro" id="IPR044861">
    <property type="entry name" value="IPNS-like_FE2OG_OXY"/>
</dbReference>
<evidence type="ECO:0000313" key="6">
    <source>
        <dbReference type="Proteomes" id="UP001172457"/>
    </source>
</evidence>
<comment type="caution">
    <text evidence="5">The sequence shown here is derived from an EMBL/GenBank/DDBJ whole genome shotgun (WGS) entry which is preliminary data.</text>
</comment>
<dbReference type="PANTHER" id="PTHR47990">
    <property type="entry name" value="2-OXOGLUTARATE (2OG) AND FE(II)-DEPENDENT OXYGENASE SUPERFAMILY PROTEIN-RELATED"/>
    <property type="match status" value="1"/>
</dbReference>
<dbReference type="InterPro" id="IPR005123">
    <property type="entry name" value="Oxoglu/Fe-dep_dioxygenase_dom"/>
</dbReference>
<evidence type="ECO:0000259" key="4">
    <source>
        <dbReference type="PROSITE" id="PS51471"/>
    </source>
</evidence>
<dbReference type="SUPFAM" id="SSF51197">
    <property type="entry name" value="Clavaminate synthase-like"/>
    <property type="match status" value="1"/>
</dbReference>
<dbReference type="GO" id="GO:0046872">
    <property type="term" value="F:metal ion binding"/>
    <property type="evidence" value="ECO:0007669"/>
    <property type="project" value="UniProtKB-KW"/>
</dbReference>
<evidence type="ECO:0000256" key="1">
    <source>
        <dbReference type="ARBA" id="ARBA00022723"/>
    </source>
</evidence>
<comment type="similarity">
    <text evidence="3">Belongs to the iron/ascorbate-dependent oxidoreductase family.</text>
</comment>
<sequence length="316" mass="36326">MPTQMTIPTIDLSPFFIPGDESGQKKAKESIAEACAQYGFFQIVNHGIPLDLMKQAIEFSKMYFNYPDEVKQECGSKEGAPLPNGYYKYPEELPDKREFLLMFPPQSPFNSLPNDPPHYRETLDEMFKYFVKTGHILEGIINDCLGFPPNFLKEYNDDRSWDFLMACRYPPASNTENNGISGHEDGNLFTMVLQEDTGGLEVLKDGDWIPLIPSEGTLGVNLGDVIQVLSNKKFKSVTHRVVRPKVRSRHSYVFFYNLQGEKWVEPLPNFTKEIGEKPKYKGFYYKDYQNLRKIEPTTHSSSAPQESFNIQHFEIC</sequence>
<dbReference type="InterPro" id="IPR026992">
    <property type="entry name" value="DIOX_N"/>
</dbReference>
<organism evidence="5 6">
    <name type="scientific">Centaurea solstitialis</name>
    <name type="common">yellow star-thistle</name>
    <dbReference type="NCBI Taxonomy" id="347529"/>
    <lineage>
        <taxon>Eukaryota</taxon>
        <taxon>Viridiplantae</taxon>
        <taxon>Streptophyta</taxon>
        <taxon>Embryophyta</taxon>
        <taxon>Tracheophyta</taxon>
        <taxon>Spermatophyta</taxon>
        <taxon>Magnoliopsida</taxon>
        <taxon>eudicotyledons</taxon>
        <taxon>Gunneridae</taxon>
        <taxon>Pentapetalae</taxon>
        <taxon>asterids</taxon>
        <taxon>campanulids</taxon>
        <taxon>Asterales</taxon>
        <taxon>Asteraceae</taxon>
        <taxon>Carduoideae</taxon>
        <taxon>Cardueae</taxon>
        <taxon>Centaureinae</taxon>
        <taxon>Centaurea</taxon>
    </lineage>
</organism>
<reference evidence="5" key="1">
    <citation type="submission" date="2023-03" db="EMBL/GenBank/DDBJ databases">
        <title>Chromosome-scale reference genome and RAD-based genetic map of yellow starthistle (Centaurea solstitialis) reveal putative structural variation and QTLs associated with invader traits.</title>
        <authorList>
            <person name="Reatini B."/>
            <person name="Cang F.A."/>
            <person name="Jiang Q."/>
            <person name="Mckibben M.T.W."/>
            <person name="Barker M.S."/>
            <person name="Rieseberg L.H."/>
            <person name="Dlugosch K.M."/>
        </authorList>
    </citation>
    <scope>NUCLEOTIDE SEQUENCE</scope>
    <source>
        <strain evidence="5">CAN-66</strain>
        <tissue evidence="5">Leaf</tissue>
    </source>
</reference>
<keyword evidence="2 3" id="KW-0408">Iron</keyword>
<dbReference type="InterPro" id="IPR050231">
    <property type="entry name" value="Iron_ascorbate_oxido_reductase"/>
</dbReference>
<dbReference type="Proteomes" id="UP001172457">
    <property type="component" value="Chromosome 2"/>
</dbReference>
<dbReference type="GO" id="GO:0016705">
    <property type="term" value="F:oxidoreductase activity, acting on paired donors, with incorporation or reduction of molecular oxygen"/>
    <property type="evidence" value="ECO:0007669"/>
    <property type="project" value="UniProtKB-ARBA"/>
</dbReference>
<name>A0AA38TFC3_9ASTR</name>
<dbReference type="InterPro" id="IPR027443">
    <property type="entry name" value="IPNS-like_sf"/>
</dbReference>
<keyword evidence="1 3" id="KW-0479">Metal-binding</keyword>
<feature type="domain" description="Fe2OG dioxygenase" evidence="4">
    <location>
        <begin position="160"/>
        <end position="258"/>
    </location>
</feature>
<protein>
    <recommendedName>
        <fullName evidence="4">Fe2OG dioxygenase domain-containing protein</fullName>
    </recommendedName>
</protein>
<keyword evidence="3" id="KW-0560">Oxidoreductase</keyword>
<accession>A0AA38TFC3</accession>
<dbReference type="EMBL" id="JARYMX010000002">
    <property type="protein sequence ID" value="KAJ9559950.1"/>
    <property type="molecule type" value="Genomic_DNA"/>
</dbReference>
<dbReference type="AlphaFoldDB" id="A0AA38TFC3"/>